<reference evidence="2 3" key="1">
    <citation type="submission" date="2019-04" db="EMBL/GenBank/DDBJ databases">
        <title>Flavobacterium sp. GS03.</title>
        <authorList>
            <person name="Kim H."/>
        </authorList>
    </citation>
    <scope>NUCLEOTIDE SEQUENCE [LARGE SCALE GENOMIC DNA]</scope>
    <source>
        <strain evidence="2 3">GS03</strain>
    </source>
</reference>
<sequence length="75" mass="8748">MPLNKQLLDKGIKYMLYALPLMFIGPSVIYNAFINKQNVWHYLVLAFGIAFCFLAVYFMFKGIKTLTDALFHHDK</sequence>
<feature type="transmembrane region" description="Helical" evidence="1">
    <location>
        <begin position="39"/>
        <end position="60"/>
    </location>
</feature>
<organism evidence="2 3">
    <name type="scientific">Flavobacterium sangjuense</name>
    <dbReference type="NCBI Taxonomy" id="2518177"/>
    <lineage>
        <taxon>Bacteria</taxon>
        <taxon>Pseudomonadati</taxon>
        <taxon>Bacteroidota</taxon>
        <taxon>Flavobacteriia</taxon>
        <taxon>Flavobacteriales</taxon>
        <taxon>Flavobacteriaceae</taxon>
        <taxon>Flavobacterium</taxon>
    </lineage>
</organism>
<keyword evidence="1" id="KW-0472">Membrane</keyword>
<dbReference type="InterPro" id="IPR046077">
    <property type="entry name" value="DUF6095"/>
</dbReference>
<evidence type="ECO:0000313" key="2">
    <source>
        <dbReference type="EMBL" id="QBZ98330.1"/>
    </source>
</evidence>
<dbReference type="KEGG" id="fsn:GS03_01835"/>
<proteinExistence type="predicted"/>
<evidence type="ECO:0000313" key="3">
    <source>
        <dbReference type="Proteomes" id="UP000296862"/>
    </source>
</evidence>
<protein>
    <submittedName>
        <fullName evidence="2">Uncharacterized protein</fullName>
    </submittedName>
</protein>
<feature type="transmembrane region" description="Helical" evidence="1">
    <location>
        <begin position="12"/>
        <end position="33"/>
    </location>
</feature>
<gene>
    <name evidence="2" type="ORF">GS03_01835</name>
</gene>
<dbReference type="Proteomes" id="UP000296862">
    <property type="component" value="Chromosome"/>
</dbReference>
<dbReference type="AlphaFoldDB" id="A0A4P7PVD0"/>
<keyword evidence="1" id="KW-1133">Transmembrane helix</keyword>
<name>A0A4P7PVD0_9FLAO</name>
<dbReference type="EMBL" id="CP038810">
    <property type="protein sequence ID" value="QBZ98330.1"/>
    <property type="molecule type" value="Genomic_DNA"/>
</dbReference>
<dbReference type="Pfam" id="PF19589">
    <property type="entry name" value="DUF6095"/>
    <property type="match status" value="1"/>
</dbReference>
<dbReference type="OrthoDB" id="1447634at2"/>
<accession>A0A4P7PVD0</accession>
<keyword evidence="3" id="KW-1185">Reference proteome</keyword>
<evidence type="ECO:0000256" key="1">
    <source>
        <dbReference type="SAM" id="Phobius"/>
    </source>
</evidence>
<dbReference type="RefSeq" id="WP_136152232.1">
    <property type="nucleotide sequence ID" value="NZ_CP038810.1"/>
</dbReference>
<keyword evidence="1" id="KW-0812">Transmembrane</keyword>